<feature type="coiled-coil region" evidence="4">
    <location>
        <begin position="353"/>
        <end position="380"/>
    </location>
</feature>
<protein>
    <submittedName>
        <fullName evidence="6">Restriction endonuclease subunit S</fullName>
    </submittedName>
</protein>
<evidence type="ECO:0000256" key="3">
    <source>
        <dbReference type="ARBA" id="ARBA00023125"/>
    </source>
</evidence>
<evidence type="ECO:0000259" key="5">
    <source>
        <dbReference type="Pfam" id="PF01420"/>
    </source>
</evidence>
<feature type="domain" description="Type I restriction modification DNA specificity" evidence="5">
    <location>
        <begin position="216"/>
        <end position="366"/>
    </location>
</feature>
<reference evidence="6" key="1">
    <citation type="submission" date="2020-12" db="EMBL/GenBank/DDBJ databases">
        <title>The genome sequence of Inhella sp. 1Y17.</title>
        <authorList>
            <person name="Liu Y."/>
        </authorList>
    </citation>
    <scope>NUCLEOTIDE SEQUENCE</scope>
    <source>
        <strain evidence="6">1Y17</strain>
    </source>
</reference>
<dbReference type="AlphaFoldDB" id="A0A931J4K4"/>
<comment type="similarity">
    <text evidence="1">Belongs to the type-I restriction system S methylase family.</text>
</comment>
<dbReference type="CDD" id="cd17248">
    <property type="entry name" value="RMtype1_S_AmiI-TRD2-CR2_like"/>
    <property type="match status" value="1"/>
</dbReference>
<evidence type="ECO:0000256" key="1">
    <source>
        <dbReference type="ARBA" id="ARBA00010923"/>
    </source>
</evidence>
<dbReference type="SUPFAM" id="SSF116734">
    <property type="entry name" value="DNA methylase specificity domain"/>
    <property type="match status" value="2"/>
</dbReference>
<organism evidence="6 7">
    <name type="scientific">Inhella proteolytica</name>
    <dbReference type="NCBI Taxonomy" id="2795029"/>
    <lineage>
        <taxon>Bacteria</taxon>
        <taxon>Pseudomonadati</taxon>
        <taxon>Pseudomonadota</taxon>
        <taxon>Betaproteobacteria</taxon>
        <taxon>Burkholderiales</taxon>
        <taxon>Sphaerotilaceae</taxon>
        <taxon>Inhella</taxon>
    </lineage>
</organism>
<keyword evidence="6" id="KW-0255">Endonuclease</keyword>
<keyword evidence="3" id="KW-0238">DNA-binding</keyword>
<keyword evidence="6" id="KW-0540">Nuclease</keyword>
<keyword evidence="4" id="KW-0175">Coiled coil</keyword>
<dbReference type="Gene3D" id="3.90.220.20">
    <property type="entry name" value="DNA methylase specificity domains"/>
    <property type="match status" value="2"/>
</dbReference>
<dbReference type="InterPro" id="IPR044946">
    <property type="entry name" value="Restrct_endonuc_typeI_TRD_sf"/>
</dbReference>
<feature type="domain" description="Type I restriction modification DNA specificity" evidence="5">
    <location>
        <begin position="16"/>
        <end position="180"/>
    </location>
</feature>
<evidence type="ECO:0000313" key="6">
    <source>
        <dbReference type="EMBL" id="MBH9579501.1"/>
    </source>
</evidence>
<evidence type="ECO:0000256" key="4">
    <source>
        <dbReference type="SAM" id="Coils"/>
    </source>
</evidence>
<dbReference type="InterPro" id="IPR000055">
    <property type="entry name" value="Restrct_endonuc_typeI_TRD"/>
</dbReference>
<dbReference type="PANTHER" id="PTHR30408">
    <property type="entry name" value="TYPE-1 RESTRICTION ENZYME ECOKI SPECIFICITY PROTEIN"/>
    <property type="match status" value="1"/>
</dbReference>
<evidence type="ECO:0000313" key="7">
    <source>
        <dbReference type="Proteomes" id="UP000613266"/>
    </source>
</evidence>
<comment type="caution">
    <text evidence="6">The sequence shown here is derived from an EMBL/GenBank/DDBJ whole genome shotgun (WGS) entry which is preliminary data.</text>
</comment>
<sequence>MELTSGYKRTDVGVIPEDWECAPIATVARLESGHTPSKRMPSYWGGNVNWVSLHDTQSLDGPEISATSKSITEDGLNNSSARLLPQGTVVFSRTATVGKATVMASPMATSQDFANYICGPKLHNHFLVYLFRSMGRTWRGLMAGSIHNTIYMPVFEALKIALPPVAEQHAIAAALGDVDALLAGLDRLIAKKRDIKQAAMQQLLTGQARLPGFQDAWEVKPLGQLVSIQKGQLITAKTLAPGHVPVIAGGKQPAYFHAFANRFGRTITISASGASAGYVAIHEGPIFASDCSTISEADGYSLDFVYYQLLLKQALIYKAQTGGAQPHIHAKDVNPIPFFAPAVDEQAAIAEILRSMDAELAALEARRDKTRALKQGMMQELLTGRTRLV</sequence>
<dbReference type="PANTHER" id="PTHR30408:SF12">
    <property type="entry name" value="TYPE I RESTRICTION ENZYME MJAVIII SPECIFICITY SUBUNIT"/>
    <property type="match status" value="1"/>
</dbReference>
<dbReference type="InterPro" id="IPR052021">
    <property type="entry name" value="Type-I_RS_S_subunit"/>
</dbReference>
<name>A0A931J4K4_9BURK</name>
<dbReference type="Gene3D" id="1.10.287.1120">
    <property type="entry name" value="Bipartite methylase S protein"/>
    <property type="match status" value="1"/>
</dbReference>
<dbReference type="EMBL" id="JAEDAK010000024">
    <property type="protein sequence ID" value="MBH9579501.1"/>
    <property type="molecule type" value="Genomic_DNA"/>
</dbReference>
<dbReference type="CDD" id="cd17291">
    <property type="entry name" value="RMtype1_S_MgeORF438P-TRD-CR_like"/>
    <property type="match status" value="1"/>
</dbReference>
<gene>
    <name evidence="6" type="ORF">I7X39_21600</name>
</gene>
<accession>A0A931J4K4</accession>
<dbReference type="GO" id="GO:0009307">
    <property type="term" value="P:DNA restriction-modification system"/>
    <property type="evidence" value="ECO:0007669"/>
    <property type="project" value="UniProtKB-KW"/>
</dbReference>
<dbReference type="Proteomes" id="UP000613266">
    <property type="component" value="Unassembled WGS sequence"/>
</dbReference>
<keyword evidence="6" id="KW-0378">Hydrolase</keyword>
<dbReference type="GO" id="GO:0003677">
    <property type="term" value="F:DNA binding"/>
    <property type="evidence" value="ECO:0007669"/>
    <property type="project" value="UniProtKB-KW"/>
</dbReference>
<dbReference type="Pfam" id="PF01420">
    <property type="entry name" value="Methylase_S"/>
    <property type="match status" value="2"/>
</dbReference>
<proteinExistence type="inferred from homology"/>
<keyword evidence="7" id="KW-1185">Reference proteome</keyword>
<keyword evidence="2" id="KW-0680">Restriction system</keyword>
<evidence type="ECO:0000256" key="2">
    <source>
        <dbReference type="ARBA" id="ARBA00022747"/>
    </source>
</evidence>
<dbReference type="GO" id="GO:0004519">
    <property type="term" value="F:endonuclease activity"/>
    <property type="evidence" value="ECO:0007669"/>
    <property type="project" value="UniProtKB-KW"/>
</dbReference>